<evidence type="ECO:0000313" key="1">
    <source>
        <dbReference type="EMBL" id="TMI80405.1"/>
    </source>
</evidence>
<organism evidence="1 2">
    <name type="scientific">Candidatus Segetimicrobium genomatis</name>
    <dbReference type="NCBI Taxonomy" id="2569760"/>
    <lineage>
        <taxon>Bacteria</taxon>
        <taxon>Bacillati</taxon>
        <taxon>Candidatus Sysuimicrobiota</taxon>
        <taxon>Candidatus Sysuimicrobiia</taxon>
        <taxon>Candidatus Sysuimicrobiales</taxon>
        <taxon>Candidatus Segetimicrobiaceae</taxon>
        <taxon>Candidatus Segetimicrobium</taxon>
    </lineage>
</organism>
<name>A0A537JA77_9BACT</name>
<dbReference type="AlphaFoldDB" id="A0A537JA77"/>
<proteinExistence type="predicted"/>
<evidence type="ECO:0000313" key="2">
    <source>
        <dbReference type="Proteomes" id="UP000318093"/>
    </source>
</evidence>
<gene>
    <name evidence="1" type="ORF">E6H03_08475</name>
</gene>
<comment type="caution">
    <text evidence="1">The sequence shown here is derived from an EMBL/GenBank/DDBJ whole genome shotgun (WGS) entry which is preliminary data.</text>
</comment>
<dbReference type="Proteomes" id="UP000318093">
    <property type="component" value="Unassembled WGS sequence"/>
</dbReference>
<protein>
    <submittedName>
        <fullName evidence="1">Uncharacterized protein</fullName>
    </submittedName>
</protein>
<reference evidence="1 2" key="1">
    <citation type="journal article" date="2019" name="Nat. Microbiol.">
        <title>Mediterranean grassland soil C-N compound turnover is dependent on rainfall and depth, and is mediated by genomically divergent microorganisms.</title>
        <authorList>
            <person name="Diamond S."/>
            <person name="Andeer P.F."/>
            <person name="Li Z."/>
            <person name="Crits-Christoph A."/>
            <person name="Burstein D."/>
            <person name="Anantharaman K."/>
            <person name="Lane K.R."/>
            <person name="Thomas B.C."/>
            <person name="Pan C."/>
            <person name="Northen T.R."/>
            <person name="Banfield J.F."/>
        </authorList>
    </citation>
    <scope>NUCLEOTIDE SEQUENCE [LARGE SCALE GENOMIC DNA]</scope>
    <source>
        <strain evidence="1">NP_6</strain>
    </source>
</reference>
<sequence length="207" mass="23096">MSGRLDYHDPFHEFAGRLTEALEDNHLVVSGYAFLVDVDHMSREYRYVVHLEGEPPTESPRTFAWPWAELRFLVDALSFGRHIAEYDEGVEFSKTVHEEVQVFGELVTEIMMDRLLVPPDVVGLRRAIVPVSNDPGVPSISLQQHFSTEDAPPVYSARVQSSIMLKEDELVDPDRPRKLAAAAAAILNALQGLRLPAEGAPLPPGEE</sequence>
<dbReference type="EMBL" id="VBAN01000262">
    <property type="protein sequence ID" value="TMI80405.1"/>
    <property type="molecule type" value="Genomic_DNA"/>
</dbReference>
<accession>A0A537JA77</accession>